<dbReference type="EMBL" id="WNKT01000001">
    <property type="protein sequence ID" value="MTW19699.1"/>
    <property type="molecule type" value="Genomic_DNA"/>
</dbReference>
<dbReference type="OrthoDB" id="1495109at2"/>
<dbReference type="AlphaFoldDB" id="A0A6N8EA29"/>
<sequence length="84" mass="9633">MIQTIEAAIDDSGQVHFYQPLTIKGVHRALVTILDEPPAQYMEQVLPVVEPNDAEPKELFGLWRDYSETESVDGYVRNLRKGRF</sequence>
<protein>
    <submittedName>
        <fullName evidence="1">Uncharacterized protein</fullName>
    </submittedName>
</protein>
<accession>A0A6N8EA29</accession>
<comment type="caution">
    <text evidence="1">The sequence shown here is derived from an EMBL/GenBank/DDBJ whole genome shotgun (WGS) entry which is preliminary data.</text>
</comment>
<keyword evidence="2" id="KW-1185">Reference proteome</keyword>
<dbReference type="RefSeq" id="WP_155448267.1">
    <property type="nucleotide sequence ID" value="NZ_WNKT01000001.1"/>
</dbReference>
<evidence type="ECO:0000313" key="1">
    <source>
        <dbReference type="EMBL" id="MTW19699.1"/>
    </source>
</evidence>
<organism evidence="1 2">
    <name type="scientific">Allochromatium palmeri</name>
    <dbReference type="NCBI Taxonomy" id="231048"/>
    <lineage>
        <taxon>Bacteria</taxon>
        <taxon>Pseudomonadati</taxon>
        <taxon>Pseudomonadota</taxon>
        <taxon>Gammaproteobacteria</taxon>
        <taxon>Chromatiales</taxon>
        <taxon>Chromatiaceae</taxon>
        <taxon>Allochromatium</taxon>
    </lineage>
</organism>
<dbReference type="Proteomes" id="UP000434044">
    <property type="component" value="Unassembled WGS sequence"/>
</dbReference>
<gene>
    <name evidence="1" type="ORF">GJ668_01160</name>
</gene>
<evidence type="ECO:0000313" key="2">
    <source>
        <dbReference type="Proteomes" id="UP000434044"/>
    </source>
</evidence>
<reference evidence="1 2" key="1">
    <citation type="submission" date="2019-11" db="EMBL/GenBank/DDBJ databases">
        <title>Whole-genome sequence of the anaerobic purple sulfur bacterium Allochromatium palmeri DSM 15591.</title>
        <authorList>
            <person name="Kyndt J.A."/>
            <person name="Meyer T.E."/>
        </authorList>
    </citation>
    <scope>NUCLEOTIDE SEQUENCE [LARGE SCALE GENOMIC DNA]</scope>
    <source>
        <strain evidence="1 2">DSM 15591</strain>
    </source>
</reference>
<proteinExistence type="predicted"/>
<name>A0A6N8EA29_9GAMM</name>